<dbReference type="HOGENOM" id="CLU_012236_1_0_11"/>
<keyword evidence="2" id="KW-0378">Hydrolase</keyword>
<keyword evidence="2" id="KW-0645">Protease</keyword>
<dbReference type="MEROPS" id="S09.072"/>
<dbReference type="Pfam" id="PF00326">
    <property type="entry name" value="Peptidase_S9"/>
    <property type="match status" value="1"/>
</dbReference>
<sequence length="653" mass="68963">MPSISPYGSWTSPITAHDVAAAGVTPHWVDVVDDAVWWAESRPSENGRVALMRWVDGAVEETLPAPWNARNRVHEYGGRPWLVSGELVVFTHWDDQRVYARDLRDGAVTALTPEPETPHGVRFSDLRPGLPGEVWAVRESVTGPGRADVTRDLVAIPLAAGGEPRVLAASHHFLTSGQCSPDGRHAAWLGWDHPAMPWDATSVCVAEIAADGTFGPHRVVAGGDGVSVCQLDWDGPGALLVLADPGGWWVPHRVTIDGGAGPSVAAPPAQAALTAAKEEMGGPLWKLGSRWMTALGGGKHAVLTGTGLTVLDEATGALTPVAEQLTGWSPTLARHGHSVVGVAAGPLRGPAVVRVDLRDGSVTGLTDSPPAPPADYLPLPQVRSFPAEDGTRIPAYVYAPANPDHTGPTGEKPPYLVHVHGGPTGRNHPVLDLDFAYFTSRGIGVVAVDYGGSTGYGRHYRERLRGQWGVVDVADCAAVARALVDEGLADPRRLAIRGGSAGGFTAAASITSVDVYRAATAKYPILDLLSWTKAGGETHDFESRYVEGLVGPLPDTEGRYPARSPVHNVASLAGPILLLQGSEDEICPPEQAERFVAALRGSGVPHTLVTFEGEQHGFRKADTIVTALHTELAFYGQVFGFATPDVPPVELRG</sequence>
<dbReference type="RefSeq" id="WP_006240723.1">
    <property type="nucleotide sequence ID" value="NZ_JH636049.1"/>
</dbReference>
<dbReference type="AlphaFoldDB" id="I0V8N7"/>
<dbReference type="GO" id="GO:0004177">
    <property type="term" value="F:aminopeptidase activity"/>
    <property type="evidence" value="ECO:0007669"/>
    <property type="project" value="UniProtKB-KW"/>
</dbReference>
<dbReference type="InterPro" id="IPR001375">
    <property type="entry name" value="Peptidase_S9_cat"/>
</dbReference>
<name>I0V8N7_9PSEU</name>
<evidence type="ECO:0000313" key="2">
    <source>
        <dbReference type="EMBL" id="EID56490.1"/>
    </source>
</evidence>
<gene>
    <name evidence="2" type="ORF">SacxiDRAFT_4309</name>
</gene>
<dbReference type="EMBL" id="JH636049">
    <property type="protein sequence ID" value="EID56490.1"/>
    <property type="molecule type" value="Genomic_DNA"/>
</dbReference>
<dbReference type="OrthoDB" id="128799at2"/>
<feature type="domain" description="Peptidase S9 prolyl oligopeptidase catalytic" evidence="1">
    <location>
        <begin position="432"/>
        <end position="640"/>
    </location>
</feature>
<dbReference type="PANTHER" id="PTHR43056:SF5">
    <property type="entry name" value="PEPTIDASE S9 PROLYL OLIGOPEPTIDASE CATALYTIC DOMAIN-CONTAINING PROTEIN"/>
    <property type="match status" value="1"/>
</dbReference>
<protein>
    <submittedName>
        <fullName evidence="2">Dipeptidyl aminopeptidase/acylaminoacyl peptidase</fullName>
    </submittedName>
</protein>
<dbReference type="InterPro" id="IPR050585">
    <property type="entry name" value="Xaa-Pro_dipeptidyl-ppase/CocE"/>
</dbReference>
<proteinExistence type="predicted"/>
<dbReference type="STRING" id="882086.SacxiDRAFT_4309"/>
<dbReference type="Proteomes" id="UP000004691">
    <property type="component" value="Unassembled WGS sequence"/>
</dbReference>
<keyword evidence="2" id="KW-0031">Aminopeptidase</keyword>
<evidence type="ECO:0000313" key="3">
    <source>
        <dbReference type="Proteomes" id="UP000004691"/>
    </source>
</evidence>
<dbReference type="Gene3D" id="3.40.50.1820">
    <property type="entry name" value="alpha/beta hydrolase"/>
    <property type="match status" value="1"/>
</dbReference>
<dbReference type="GO" id="GO:0008236">
    <property type="term" value="F:serine-type peptidase activity"/>
    <property type="evidence" value="ECO:0007669"/>
    <property type="project" value="InterPro"/>
</dbReference>
<accession>I0V8N7</accession>
<keyword evidence="3" id="KW-1185">Reference proteome</keyword>
<dbReference type="eggNOG" id="COG1506">
    <property type="taxonomic scope" value="Bacteria"/>
</dbReference>
<dbReference type="GO" id="GO:0006508">
    <property type="term" value="P:proteolysis"/>
    <property type="evidence" value="ECO:0007669"/>
    <property type="project" value="InterPro"/>
</dbReference>
<dbReference type="SUPFAM" id="SSF82171">
    <property type="entry name" value="DPP6 N-terminal domain-like"/>
    <property type="match status" value="1"/>
</dbReference>
<dbReference type="SUPFAM" id="SSF53474">
    <property type="entry name" value="alpha/beta-Hydrolases"/>
    <property type="match status" value="1"/>
</dbReference>
<dbReference type="PANTHER" id="PTHR43056">
    <property type="entry name" value="PEPTIDASE S9 PROLYL OLIGOPEPTIDASE"/>
    <property type="match status" value="1"/>
</dbReference>
<evidence type="ECO:0000259" key="1">
    <source>
        <dbReference type="Pfam" id="PF00326"/>
    </source>
</evidence>
<organism evidence="2 3">
    <name type="scientific">Saccharomonospora xinjiangensis XJ-54</name>
    <dbReference type="NCBI Taxonomy" id="882086"/>
    <lineage>
        <taxon>Bacteria</taxon>
        <taxon>Bacillati</taxon>
        <taxon>Actinomycetota</taxon>
        <taxon>Actinomycetes</taxon>
        <taxon>Pseudonocardiales</taxon>
        <taxon>Pseudonocardiaceae</taxon>
        <taxon>Saccharomonospora</taxon>
    </lineage>
</organism>
<reference evidence="2 3" key="1">
    <citation type="submission" date="2012-01" db="EMBL/GenBank/DDBJ databases">
        <title>Improved High-Quality Draft sequence of Saccharomonospora xinjiangensis XJ-54.</title>
        <authorList>
            <consortium name="US DOE Joint Genome Institute"/>
            <person name="Lucas S."/>
            <person name="Han J."/>
            <person name="Lapidus A."/>
            <person name="Cheng J.-F."/>
            <person name="Goodwin L."/>
            <person name="Pitluck S."/>
            <person name="Peters L."/>
            <person name="Mikhailova N."/>
            <person name="Teshima H."/>
            <person name="Detter J.C."/>
            <person name="Han C."/>
            <person name="Tapia R."/>
            <person name="Land M."/>
            <person name="Hauser L."/>
            <person name="Kyrpides N."/>
            <person name="Ivanova N."/>
            <person name="Pagani I."/>
            <person name="Brambilla E.-M."/>
            <person name="Klenk H.-P."/>
            <person name="Woyke T."/>
        </authorList>
    </citation>
    <scope>NUCLEOTIDE SEQUENCE [LARGE SCALE GENOMIC DNA]</scope>
    <source>
        <strain evidence="2 3">XJ-54</strain>
    </source>
</reference>
<dbReference type="InterPro" id="IPR029058">
    <property type="entry name" value="AB_hydrolase_fold"/>
</dbReference>